<keyword evidence="4" id="KW-1185">Reference proteome</keyword>
<gene>
    <name evidence="3" type="ORF">E4U56_006929</name>
    <name evidence="2" type="ORF">E4U57_003470</name>
</gene>
<dbReference type="OrthoDB" id="3938544at2759"/>
<dbReference type="EMBL" id="SRPR01000026">
    <property type="protein sequence ID" value="KAG5965886.1"/>
    <property type="molecule type" value="Genomic_DNA"/>
</dbReference>
<feature type="region of interest" description="Disordered" evidence="1">
    <location>
        <begin position="1"/>
        <end position="35"/>
    </location>
</feature>
<name>A0A9P7MV94_9HYPO</name>
<sequence length="133" mass="15299">MDQEDNPLLNIELSDSSDQEPDKAQKKADRTAQTEDEFQFVKGMYRARVENGNIHERLDLPLRPDTNKMHTQDVIHAVEELYFHRTFQQAIDLVNSALGGPDGAASVDNDSRQLLETYREKCQRRLTVPTQRS</sequence>
<dbReference type="Proteomes" id="UP000742024">
    <property type="component" value="Unassembled WGS sequence"/>
</dbReference>
<evidence type="ECO:0000313" key="4">
    <source>
        <dbReference type="Proteomes" id="UP000742024"/>
    </source>
</evidence>
<comment type="caution">
    <text evidence="3">The sequence shown here is derived from an EMBL/GenBank/DDBJ whole genome shotgun (WGS) entry which is preliminary data.</text>
</comment>
<feature type="compositionally biased region" description="Basic and acidic residues" evidence="1">
    <location>
        <begin position="20"/>
        <end position="33"/>
    </location>
</feature>
<dbReference type="EMBL" id="SRPS01000060">
    <property type="protein sequence ID" value="KAG5971290.1"/>
    <property type="molecule type" value="Genomic_DNA"/>
</dbReference>
<protein>
    <submittedName>
        <fullName evidence="3">Uncharacterized protein</fullName>
    </submittedName>
</protein>
<organism evidence="3 5">
    <name type="scientific">Claviceps arundinis</name>
    <dbReference type="NCBI Taxonomy" id="1623583"/>
    <lineage>
        <taxon>Eukaryota</taxon>
        <taxon>Fungi</taxon>
        <taxon>Dikarya</taxon>
        <taxon>Ascomycota</taxon>
        <taxon>Pezizomycotina</taxon>
        <taxon>Sordariomycetes</taxon>
        <taxon>Hypocreomycetidae</taxon>
        <taxon>Hypocreales</taxon>
        <taxon>Clavicipitaceae</taxon>
        <taxon>Claviceps</taxon>
    </lineage>
</organism>
<proteinExistence type="predicted"/>
<dbReference type="Proteomes" id="UP000784919">
    <property type="component" value="Unassembled WGS sequence"/>
</dbReference>
<dbReference type="AlphaFoldDB" id="A0A9P7MV94"/>
<evidence type="ECO:0000313" key="2">
    <source>
        <dbReference type="EMBL" id="KAG5965886.1"/>
    </source>
</evidence>
<accession>A0A9P7MV94</accession>
<reference evidence="3 4" key="1">
    <citation type="journal article" date="2020" name="bioRxiv">
        <title>Whole genome comparisons of ergot fungi reveals the divergence and evolution of species within the genus Claviceps are the result of varying mechanisms driving genome evolution and host range expansion.</title>
        <authorList>
            <person name="Wyka S.A."/>
            <person name="Mondo S.J."/>
            <person name="Liu M."/>
            <person name="Dettman J."/>
            <person name="Nalam V."/>
            <person name="Broders K.D."/>
        </authorList>
    </citation>
    <scope>NUCLEOTIDE SEQUENCE</scope>
    <source>
        <strain evidence="3">CCC 1102</strain>
        <strain evidence="2 4">LM583</strain>
    </source>
</reference>
<evidence type="ECO:0000313" key="5">
    <source>
        <dbReference type="Proteomes" id="UP000784919"/>
    </source>
</evidence>
<evidence type="ECO:0000256" key="1">
    <source>
        <dbReference type="SAM" id="MobiDB-lite"/>
    </source>
</evidence>
<evidence type="ECO:0000313" key="3">
    <source>
        <dbReference type="EMBL" id="KAG5971290.1"/>
    </source>
</evidence>